<protein>
    <recommendedName>
        <fullName evidence="3">Piezo TM25-28 domain-containing protein</fullName>
    </recommendedName>
</protein>
<feature type="compositionally biased region" description="Basic and acidic residues" evidence="1">
    <location>
        <begin position="193"/>
        <end position="204"/>
    </location>
</feature>
<sequence length="204" mass="23378">MGYLMACFHFMLFGGSLLLKPVRHLLKLWNYLIVYTAFVITMKNVLSIGACVYLDKLMKNNCWLIQTFSMFCTIKGYDLNIPSDDICELPENEAGIVWDAICFTFLLIQRRVFCSYYFLYVVADLKASKLLASRGAELFEEKIKKVVAVRLEEEKKCSQAMKKQMEQIKSKQKATDEAKARKGSAADDTSESSAKDKEDVDKKR</sequence>
<proteinExistence type="predicted"/>
<organism evidence="4 5">
    <name type="scientific">Staurois parvus</name>
    <dbReference type="NCBI Taxonomy" id="386267"/>
    <lineage>
        <taxon>Eukaryota</taxon>
        <taxon>Metazoa</taxon>
        <taxon>Chordata</taxon>
        <taxon>Craniata</taxon>
        <taxon>Vertebrata</taxon>
        <taxon>Euteleostomi</taxon>
        <taxon>Amphibia</taxon>
        <taxon>Batrachia</taxon>
        <taxon>Anura</taxon>
        <taxon>Neobatrachia</taxon>
        <taxon>Ranoidea</taxon>
        <taxon>Ranidae</taxon>
        <taxon>Staurois</taxon>
    </lineage>
</organism>
<reference evidence="4" key="1">
    <citation type="submission" date="2023-05" db="EMBL/GenBank/DDBJ databases">
        <authorList>
            <person name="Stuckert A."/>
        </authorList>
    </citation>
    <scope>NUCLEOTIDE SEQUENCE</scope>
</reference>
<evidence type="ECO:0000313" key="4">
    <source>
        <dbReference type="EMBL" id="CAI9585775.1"/>
    </source>
</evidence>
<feature type="domain" description="Piezo TM25-28" evidence="3">
    <location>
        <begin position="1"/>
        <end position="198"/>
    </location>
</feature>
<comment type="caution">
    <text evidence="4">The sequence shown here is derived from an EMBL/GenBank/DDBJ whole genome shotgun (WGS) entry which is preliminary data.</text>
</comment>
<keyword evidence="2" id="KW-0472">Membrane</keyword>
<accession>A0ABN9ELQ4</accession>
<dbReference type="Pfam" id="PF15917">
    <property type="entry name" value="Piezo_TM25-28"/>
    <property type="match status" value="1"/>
</dbReference>
<feature type="compositionally biased region" description="Basic and acidic residues" evidence="1">
    <location>
        <begin position="162"/>
        <end position="180"/>
    </location>
</feature>
<evidence type="ECO:0000313" key="5">
    <source>
        <dbReference type="Proteomes" id="UP001162483"/>
    </source>
</evidence>
<dbReference type="InterPro" id="IPR027272">
    <property type="entry name" value="Piezo"/>
</dbReference>
<evidence type="ECO:0000256" key="2">
    <source>
        <dbReference type="SAM" id="Phobius"/>
    </source>
</evidence>
<keyword evidence="5" id="KW-1185">Reference proteome</keyword>
<dbReference type="EMBL" id="CATNWA010015684">
    <property type="protein sequence ID" value="CAI9585775.1"/>
    <property type="molecule type" value="Genomic_DNA"/>
</dbReference>
<dbReference type="InterPro" id="IPR031805">
    <property type="entry name" value="Piezo_TM25-28"/>
</dbReference>
<keyword evidence="2" id="KW-1133">Transmembrane helix</keyword>
<feature type="transmembrane region" description="Helical" evidence="2">
    <location>
        <begin position="29"/>
        <end position="54"/>
    </location>
</feature>
<name>A0ABN9ELQ4_9NEOB</name>
<gene>
    <name evidence="4" type="ORF">SPARVUS_LOCUS10269973</name>
</gene>
<dbReference type="PANTHER" id="PTHR47049">
    <property type="entry name" value="PIEZO-TYPE MECHANOSENSITIVE ION CHANNEL HOMOLOG"/>
    <property type="match status" value="1"/>
</dbReference>
<evidence type="ECO:0000256" key="1">
    <source>
        <dbReference type="SAM" id="MobiDB-lite"/>
    </source>
</evidence>
<keyword evidence="2" id="KW-0812">Transmembrane</keyword>
<dbReference type="Proteomes" id="UP001162483">
    <property type="component" value="Unassembled WGS sequence"/>
</dbReference>
<dbReference type="PANTHER" id="PTHR47049:SF7">
    <property type="entry name" value="PIEZO-TYPE MECHANOSENSITIVE ION CHANNEL COMPONENT 2 ISOFORM X1"/>
    <property type="match status" value="1"/>
</dbReference>
<feature type="region of interest" description="Disordered" evidence="1">
    <location>
        <begin position="162"/>
        <end position="204"/>
    </location>
</feature>
<evidence type="ECO:0000259" key="3">
    <source>
        <dbReference type="Pfam" id="PF15917"/>
    </source>
</evidence>